<evidence type="ECO:0000313" key="3">
    <source>
        <dbReference type="Proteomes" id="UP000664132"/>
    </source>
</evidence>
<feature type="chain" id="PRO_5034426958" evidence="1">
    <location>
        <begin position="24"/>
        <end position="100"/>
    </location>
</feature>
<keyword evidence="3" id="KW-1185">Reference proteome</keyword>
<gene>
    <name evidence="2" type="ORF">IFR04_016300</name>
</gene>
<keyword evidence="1" id="KW-0732">Signal</keyword>
<organism evidence="2 3">
    <name type="scientific">Cadophora malorum</name>
    <dbReference type="NCBI Taxonomy" id="108018"/>
    <lineage>
        <taxon>Eukaryota</taxon>
        <taxon>Fungi</taxon>
        <taxon>Dikarya</taxon>
        <taxon>Ascomycota</taxon>
        <taxon>Pezizomycotina</taxon>
        <taxon>Leotiomycetes</taxon>
        <taxon>Helotiales</taxon>
        <taxon>Ploettnerulaceae</taxon>
        <taxon>Cadophora</taxon>
    </lineage>
</organism>
<proteinExistence type="predicted"/>
<sequence>VDLVVAILMILLLLTRERDTVLSRKVGGLDSGLAQLLVRQGVTWLETEATDNRKHRGVIHGLEGTVVVDLTVLRHLHEAALVQAHRRDTRVQDLAQRQED</sequence>
<name>A0A8H7W350_9HELO</name>
<feature type="non-terminal residue" evidence="2">
    <location>
        <position position="100"/>
    </location>
</feature>
<evidence type="ECO:0000256" key="1">
    <source>
        <dbReference type="SAM" id="SignalP"/>
    </source>
</evidence>
<reference evidence="2" key="1">
    <citation type="submission" date="2021-02" db="EMBL/GenBank/DDBJ databases">
        <title>Genome sequence Cadophora malorum strain M34.</title>
        <authorList>
            <person name="Stefanovic E."/>
            <person name="Vu D."/>
            <person name="Scully C."/>
            <person name="Dijksterhuis J."/>
            <person name="Roader J."/>
            <person name="Houbraken J."/>
        </authorList>
    </citation>
    <scope>NUCLEOTIDE SEQUENCE</scope>
    <source>
        <strain evidence="2">M34</strain>
    </source>
</reference>
<feature type="signal peptide" evidence="1">
    <location>
        <begin position="1"/>
        <end position="23"/>
    </location>
</feature>
<evidence type="ECO:0000313" key="2">
    <source>
        <dbReference type="EMBL" id="KAG4410563.1"/>
    </source>
</evidence>
<feature type="non-terminal residue" evidence="2">
    <location>
        <position position="1"/>
    </location>
</feature>
<comment type="caution">
    <text evidence="2">The sequence shown here is derived from an EMBL/GenBank/DDBJ whole genome shotgun (WGS) entry which is preliminary data.</text>
</comment>
<accession>A0A8H7W350</accession>
<dbReference type="Proteomes" id="UP000664132">
    <property type="component" value="Unassembled WGS sequence"/>
</dbReference>
<dbReference type="EMBL" id="JAFJYH010000666">
    <property type="protein sequence ID" value="KAG4410563.1"/>
    <property type="molecule type" value="Genomic_DNA"/>
</dbReference>
<protein>
    <submittedName>
        <fullName evidence="2">Uncharacterized protein</fullName>
    </submittedName>
</protein>
<dbReference type="AlphaFoldDB" id="A0A8H7W350"/>